<dbReference type="SUPFAM" id="SSF51206">
    <property type="entry name" value="cAMP-binding domain-like"/>
    <property type="match status" value="1"/>
</dbReference>
<dbReference type="Proteomes" id="UP000018680">
    <property type="component" value="Chromosome"/>
</dbReference>
<dbReference type="InterPro" id="IPR018488">
    <property type="entry name" value="cNMP-bd_CS"/>
</dbReference>
<protein>
    <submittedName>
        <fullName evidence="2">Cyclic nucleotide binding domain protein</fullName>
    </submittedName>
</protein>
<gene>
    <name evidence="2" type="ORF">L21SP2_1728</name>
</gene>
<organism evidence="2 3">
    <name type="scientific">Salinispira pacifica</name>
    <dbReference type="NCBI Taxonomy" id="1307761"/>
    <lineage>
        <taxon>Bacteria</taxon>
        <taxon>Pseudomonadati</taxon>
        <taxon>Spirochaetota</taxon>
        <taxon>Spirochaetia</taxon>
        <taxon>Spirochaetales</taxon>
        <taxon>Spirochaetaceae</taxon>
        <taxon>Salinispira</taxon>
    </lineage>
</organism>
<evidence type="ECO:0000259" key="1">
    <source>
        <dbReference type="PROSITE" id="PS50042"/>
    </source>
</evidence>
<dbReference type="PROSITE" id="PS00889">
    <property type="entry name" value="CNMP_BINDING_2"/>
    <property type="match status" value="1"/>
</dbReference>
<keyword evidence="3" id="KW-1185">Reference proteome</keyword>
<dbReference type="PROSITE" id="PS50042">
    <property type="entry name" value="CNMP_BINDING_3"/>
    <property type="match status" value="1"/>
</dbReference>
<dbReference type="PANTHER" id="PTHR24567:SF74">
    <property type="entry name" value="HTH-TYPE TRANSCRIPTIONAL REGULATOR ARCR"/>
    <property type="match status" value="1"/>
</dbReference>
<dbReference type="InterPro" id="IPR014710">
    <property type="entry name" value="RmlC-like_jellyroll"/>
</dbReference>
<dbReference type="GO" id="GO:0003700">
    <property type="term" value="F:DNA-binding transcription factor activity"/>
    <property type="evidence" value="ECO:0007669"/>
    <property type="project" value="TreeGrafter"/>
</dbReference>
<dbReference type="GO" id="GO:0005829">
    <property type="term" value="C:cytosol"/>
    <property type="evidence" value="ECO:0007669"/>
    <property type="project" value="TreeGrafter"/>
</dbReference>
<dbReference type="EMBL" id="CP006939">
    <property type="protein sequence ID" value="AHC15107.1"/>
    <property type="molecule type" value="Genomic_DNA"/>
</dbReference>
<evidence type="ECO:0000313" key="3">
    <source>
        <dbReference type="Proteomes" id="UP000018680"/>
    </source>
</evidence>
<name>V5WH11_9SPIO</name>
<dbReference type="InterPro" id="IPR000595">
    <property type="entry name" value="cNMP-bd_dom"/>
</dbReference>
<dbReference type="SMART" id="SM00100">
    <property type="entry name" value="cNMP"/>
    <property type="match status" value="1"/>
</dbReference>
<dbReference type="InterPro" id="IPR018490">
    <property type="entry name" value="cNMP-bd_dom_sf"/>
</dbReference>
<dbReference type="AlphaFoldDB" id="V5WH11"/>
<dbReference type="Gene3D" id="2.60.120.10">
    <property type="entry name" value="Jelly Rolls"/>
    <property type="match status" value="1"/>
</dbReference>
<dbReference type="CDD" id="cd00038">
    <property type="entry name" value="CAP_ED"/>
    <property type="match status" value="1"/>
</dbReference>
<dbReference type="eggNOG" id="COG0664">
    <property type="taxonomic scope" value="Bacteria"/>
</dbReference>
<proteinExistence type="predicted"/>
<dbReference type="PANTHER" id="PTHR24567">
    <property type="entry name" value="CRP FAMILY TRANSCRIPTIONAL REGULATORY PROTEIN"/>
    <property type="match status" value="1"/>
</dbReference>
<dbReference type="STRING" id="1307761.L21SP2_1728"/>
<dbReference type="KEGG" id="slr:L21SP2_1728"/>
<dbReference type="HOGENOM" id="CLU_1516883_0_0_12"/>
<reference evidence="2 3" key="1">
    <citation type="journal article" date="2015" name="Stand. Genomic Sci.">
        <title>Complete genome sequence and description of Salinispira pacifica gen. nov., sp. nov., a novel spirochaete isolated form a hypersaline microbial mat.</title>
        <authorList>
            <person name="Ben Hania W."/>
            <person name="Joseph M."/>
            <person name="Schumann P."/>
            <person name="Bunk B."/>
            <person name="Fiebig A."/>
            <person name="Sproer C."/>
            <person name="Klenk H.P."/>
            <person name="Fardeau M.L."/>
            <person name="Spring S."/>
        </authorList>
    </citation>
    <scope>NUCLEOTIDE SEQUENCE [LARGE SCALE GENOMIC DNA]</scope>
    <source>
        <strain evidence="2 3">L21-RPul-D2</strain>
    </source>
</reference>
<accession>V5WH11</accession>
<sequence length="177" mass="19768">MDMKKIDLSHESIREALHESPLGAHLQADEIDSILDFASTYEFSTGESVIEEHEIDQNLYLVVDGNVSVEVGSGEKHVYITTLGQGEIFGEAGLFSNTERTASIIAQDRVTLVQITRQGFLKSINKKPKAAVKFMFMIIFGMLSKLRGVNEELAYERKDDVNQEDIDSILSEITPDD</sequence>
<feature type="domain" description="Cyclic nucleotide-binding" evidence="1">
    <location>
        <begin position="22"/>
        <end position="124"/>
    </location>
</feature>
<evidence type="ECO:0000313" key="2">
    <source>
        <dbReference type="EMBL" id="AHC15107.1"/>
    </source>
</evidence>
<dbReference type="InterPro" id="IPR050397">
    <property type="entry name" value="Env_Response_Regulators"/>
</dbReference>
<dbReference type="Pfam" id="PF00027">
    <property type="entry name" value="cNMP_binding"/>
    <property type="match status" value="1"/>
</dbReference>